<accession>A0A6J1GTQ4</accession>
<dbReference type="InterPro" id="IPR029058">
    <property type="entry name" value="AB_hydrolase_fold"/>
</dbReference>
<dbReference type="Proteomes" id="UP000504609">
    <property type="component" value="Unplaced"/>
</dbReference>
<reference evidence="3" key="1">
    <citation type="submission" date="2025-08" db="UniProtKB">
        <authorList>
            <consortium name="RefSeq"/>
        </authorList>
    </citation>
    <scope>IDENTIFICATION</scope>
    <source>
        <tissue evidence="3">Young leaves</tissue>
    </source>
</reference>
<dbReference type="GeneID" id="111457026"/>
<dbReference type="SUPFAM" id="SSF53474">
    <property type="entry name" value="alpha/beta-Hydrolases"/>
    <property type="match status" value="1"/>
</dbReference>
<dbReference type="RefSeq" id="XP_022954910.1">
    <property type="nucleotide sequence ID" value="XM_023099142.1"/>
</dbReference>
<proteinExistence type="predicted"/>
<name>A0A6J1GTQ4_CUCMO</name>
<dbReference type="KEGG" id="cmos:111457026"/>
<gene>
    <name evidence="3" type="primary">LOC111457026</name>
</gene>
<evidence type="ECO:0000256" key="1">
    <source>
        <dbReference type="SAM" id="MobiDB-lite"/>
    </source>
</evidence>
<evidence type="ECO:0000313" key="2">
    <source>
        <dbReference type="Proteomes" id="UP000504609"/>
    </source>
</evidence>
<dbReference type="PANTHER" id="PTHR11005">
    <property type="entry name" value="LYSOSOMAL ACID LIPASE-RELATED"/>
    <property type="match status" value="1"/>
</dbReference>
<keyword evidence="2" id="KW-1185">Reference proteome</keyword>
<feature type="compositionally biased region" description="Low complexity" evidence="1">
    <location>
        <begin position="231"/>
        <end position="240"/>
    </location>
</feature>
<dbReference type="AlphaFoldDB" id="A0A6J1GTQ4"/>
<protein>
    <submittedName>
        <fullName evidence="3">Uncharacterized protein LOC111457026 isoform X1</fullName>
    </submittedName>
</protein>
<sequence length="548" mass="61171">MAKSPTARRNFAFTKFCVFSSFLLQKSKPVILFLCNYPQAITSLPFYTSPSDSLKRREIMATLSLSCFGLSSVGRSDNRRRHLHRFRRQGKSEASWALCRRNMVAVKSVTAFYGGDKEKGKICTADELHYVSVPNSDWKLALWRYNPPLQAASRNHPLLLLSGVGSNALGYDLSPQSSFARYMSNQGYDTWILEVRGSGLSTHRVERKDTTGQIRSETPEKQPLAKIGTYSSSEGSSISSKHGQESTIATQLGNWNKNLINIIEGAQQLGPLKPFNLQGVTSALEDFQEQLDVYEKYDWDFDHYLEEDVPAAMEYIRNQSKPNDGKLLAIGHSMGGILLYARISSCSFNKVDPQLASVVTLASSLDYRPSNSSLRLLLPLRDPAQAFNVPVFPIGPLLAIAHPLASRPPYLLYWLKDQISVEDMLDPTLLEKLVLNGFESVPAKVLLQLSSVFEEGGLRDRNGTFQYNDHLRQTNVPILAIAGDQDPICPPEAVYETVKGIPREFVSYRVLGKPGGPHYSHYDLVGSRLASSEVYPLITDFLNRHDVA</sequence>
<dbReference type="Gene3D" id="3.40.50.1820">
    <property type="entry name" value="alpha/beta hydrolase"/>
    <property type="match status" value="2"/>
</dbReference>
<organism evidence="2 3">
    <name type="scientific">Cucurbita moschata</name>
    <name type="common">Winter crookneck squash</name>
    <name type="synonym">Cucurbita pepo var. moschata</name>
    <dbReference type="NCBI Taxonomy" id="3662"/>
    <lineage>
        <taxon>Eukaryota</taxon>
        <taxon>Viridiplantae</taxon>
        <taxon>Streptophyta</taxon>
        <taxon>Embryophyta</taxon>
        <taxon>Tracheophyta</taxon>
        <taxon>Spermatophyta</taxon>
        <taxon>Magnoliopsida</taxon>
        <taxon>eudicotyledons</taxon>
        <taxon>Gunneridae</taxon>
        <taxon>Pentapetalae</taxon>
        <taxon>rosids</taxon>
        <taxon>fabids</taxon>
        <taxon>Cucurbitales</taxon>
        <taxon>Cucurbitaceae</taxon>
        <taxon>Cucurbiteae</taxon>
        <taxon>Cucurbita</taxon>
    </lineage>
</organism>
<feature type="region of interest" description="Disordered" evidence="1">
    <location>
        <begin position="203"/>
        <end position="243"/>
    </location>
</feature>
<evidence type="ECO:0000313" key="3">
    <source>
        <dbReference type="RefSeq" id="XP_022954910.1"/>
    </source>
</evidence>